<accession>A0ABU9XFE0</accession>
<sequence>MELLAKQEYIKIERKVYSIEQVDIEHKRFLHLYTDKITSQHREFPIQDVLDISYREIGGEGAGLLYLHTIRGVYSYTVKSSPKHFMDIFKEHVNK</sequence>
<protein>
    <submittedName>
        <fullName evidence="1">Uncharacterized protein</fullName>
    </submittedName>
</protein>
<dbReference type="RefSeq" id="WP_345824454.1">
    <property type="nucleotide sequence ID" value="NZ_JBDIML010000002.1"/>
</dbReference>
<proteinExistence type="predicted"/>
<name>A0ABU9XFE0_9BACI</name>
<dbReference type="Proteomes" id="UP001444625">
    <property type="component" value="Unassembled WGS sequence"/>
</dbReference>
<reference evidence="1 2" key="1">
    <citation type="submission" date="2024-05" db="EMBL/GenBank/DDBJ databases">
        <authorList>
            <person name="Haq I."/>
            <person name="Ullah Z."/>
            <person name="Ahmad R."/>
            <person name="Li M."/>
            <person name="Tong Y."/>
        </authorList>
    </citation>
    <scope>NUCLEOTIDE SEQUENCE [LARGE SCALE GENOMIC DNA]</scope>
    <source>
        <strain evidence="1 2">16A2E</strain>
    </source>
</reference>
<dbReference type="EMBL" id="JBDIML010000002">
    <property type="protein sequence ID" value="MEN2766993.1"/>
    <property type="molecule type" value="Genomic_DNA"/>
</dbReference>
<keyword evidence="2" id="KW-1185">Reference proteome</keyword>
<comment type="caution">
    <text evidence="1">The sequence shown here is derived from an EMBL/GenBank/DDBJ whole genome shotgun (WGS) entry which is preliminary data.</text>
</comment>
<organism evidence="1 2">
    <name type="scientific">Ornithinibacillus xuwenensis</name>
    <dbReference type="NCBI Taxonomy" id="3144668"/>
    <lineage>
        <taxon>Bacteria</taxon>
        <taxon>Bacillati</taxon>
        <taxon>Bacillota</taxon>
        <taxon>Bacilli</taxon>
        <taxon>Bacillales</taxon>
        <taxon>Bacillaceae</taxon>
        <taxon>Ornithinibacillus</taxon>
    </lineage>
</organism>
<evidence type="ECO:0000313" key="1">
    <source>
        <dbReference type="EMBL" id="MEN2766993.1"/>
    </source>
</evidence>
<gene>
    <name evidence="1" type="ORF">ABC228_07330</name>
</gene>
<evidence type="ECO:0000313" key="2">
    <source>
        <dbReference type="Proteomes" id="UP001444625"/>
    </source>
</evidence>